<keyword evidence="2" id="KW-0680">Restriction system</keyword>
<reference evidence="5 6" key="1">
    <citation type="journal article" date="2017" name="Genome Biol. Evol.">
        <title>Comparative Genomic Analysis Identifies a Campylobacter Clade Deficient in Selenium Metabolism.</title>
        <authorList>
            <person name="Miller W.G."/>
            <person name="Yee E."/>
            <person name="Lopes B.S."/>
            <person name="Chapman M.H."/>
            <person name="Huynh S."/>
            <person name="Bono J.L."/>
            <person name="Parker C.T."/>
            <person name="Strachan N.J.C."/>
            <person name="Forbes K.J."/>
        </authorList>
    </citation>
    <scope>NUCLEOTIDE SEQUENCE [LARGE SCALE GENOMIC DNA]</scope>
    <source>
        <strain evidence="5 6">RM9261</strain>
    </source>
</reference>
<keyword evidence="5" id="KW-0255">Endonuclease</keyword>
<evidence type="ECO:0000256" key="1">
    <source>
        <dbReference type="ARBA" id="ARBA00010923"/>
    </source>
</evidence>
<evidence type="ECO:0000256" key="3">
    <source>
        <dbReference type="ARBA" id="ARBA00023125"/>
    </source>
</evidence>
<proteinExistence type="inferred from homology"/>
<dbReference type="PANTHER" id="PTHR43140">
    <property type="entry name" value="TYPE-1 RESTRICTION ENZYME ECOKI SPECIFICITY PROTEIN"/>
    <property type="match status" value="1"/>
</dbReference>
<keyword evidence="5" id="KW-0378">Hydrolase</keyword>
<dbReference type="GO" id="GO:0004519">
    <property type="term" value="F:endonuclease activity"/>
    <property type="evidence" value="ECO:0007669"/>
    <property type="project" value="UniProtKB-KW"/>
</dbReference>
<protein>
    <submittedName>
        <fullName evidence="5">Restriction endonuclease subunit S</fullName>
        <ecNumber evidence="5">3.1.21.-</ecNumber>
    </submittedName>
</protein>
<dbReference type="Proteomes" id="UP001318120">
    <property type="component" value="Chromosome"/>
</dbReference>
<accession>A0ABZ2E7D4</accession>
<name>A0ABZ2E7D4_9BACT</name>
<dbReference type="PANTHER" id="PTHR43140:SF1">
    <property type="entry name" value="TYPE I RESTRICTION ENZYME ECOKI SPECIFICITY SUBUNIT"/>
    <property type="match status" value="1"/>
</dbReference>
<dbReference type="EMBL" id="CP144916">
    <property type="protein sequence ID" value="WWC41610.1"/>
    <property type="molecule type" value="Genomic_DNA"/>
</dbReference>
<evidence type="ECO:0000259" key="4">
    <source>
        <dbReference type="Pfam" id="PF01420"/>
    </source>
</evidence>
<dbReference type="InterPro" id="IPR051212">
    <property type="entry name" value="Type-I_RE_S_subunit"/>
</dbReference>
<organism evidence="5 6">
    <name type="scientific">Campylobacter vicugnae</name>
    <dbReference type="NCBI Taxonomy" id="1660076"/>
    <lineage>
        <taxon>Bacteria</taxon>
        <taxon>Pseudomonadati</taxon>
        <taxon>Campylobacterota</taxon>
        <taxon>Epsilonproteobacteria</taxon>
        <taxon>Campylobacterales</taxon>
        <taxon>Campylobacteraceae</taxon>
        <taxon>Campylobacter</taxon>
    </lineage>
</organism>
<evidence type="ECO:0000313" key="6">
    <source>
        <dbReference type="Proteomes" id="UP001318120"/>
    </source>
</evidence>
<sequence>MNKIPKGWEVKKLGDIAITSSGGTPLRTHSEYWNGNIKWLKISDLNDSLIDNSDEFITEIGLKNSSAKILKKGTLLVAMYGSIGKLGILNTEATTNQAICAIINKKDKKFEIKFLFYFFMSAREKMLNESFGGVQKNISQTYLKNLEIPLPNLTEQKAIADKLDDSFAKIENAITNLTNAKENLKLYKQSVLKSAFNGDLLPSTSPTHWEVKKLGEISNYGQKKQIAVENLKNDDWILELEDIEKETGKLIKKSKFVDKKSKSNKLKFQKGDILFGTLRPYLKKFLIADDDGYCTSEIMPFTTGNCITNLYILYFLKSNIAETYISNAVYGTRMPRLGVTSGKNLEIPLPNLTEQNLIVAEIDKRFEVVDKTLNLIDKSIQNAKNLKQSILKKAFSGELRSEI</sequence>
<evidence type="ECO:0000313" key="5">
    <source>
        <dbReference type="EMBL" id="WWC41610.1"/>
    </source>
</evidence>
<dbReference type="GO" id="GO:0016787">
    <property type="term" value="F:hydrolase activity"/>
    <property type="evidence" value="ECO:0007669"/>
    <property type="project" value="UniProtKB-KW"/>
</dbReference>
<feature type="domain" description="Type I restriction modification DNA specificity" evidence="4">
    <location>
        <begin position="207"/>
        <end position="364"/>
    </location>
</feature>
<dbReference type="SUPFAM" id="SSF116734">
    <property type="entry name" value="DNA methylase specificity domain"/>
    <property type="match status" value="2"/>
</dbReference>
<keyword evidence="5" id="KW-0540">Nuclease</keyword>
<keyword evidence="3" id="KW-0238">DNA-binding</keyword>
<dbReference type="CDD" id="cd17515">
    <property type="entry name" value="RMtype1_S_MjaORF132P_Sau1132ORF3780P-TRD1-CR1_like"/>
    <property type="match status" value="1"/>
</dbReference>
<evidence type="ECO:0000256" key="2">
    <source>
        <dbReference type="ARBA" id="ARBA00022747"/>
    </source>
</evidence>
<feature type="domain" description="Type I restriction modification DNA specificity" evidence="4">
    <location>
        <begin position="5"/>
        <end position="176"/>
    </location>
</feature>
<dbReference type="Gene3D" id="3.90.220.20">
    <property type="entry name" value="DNA methylase specificity domains"/>
    <property type="match status" value="2"/>
</dbReference>
<gene>
    <name evidence="5" type="ORF">CVIC9261_07845</name>
</gene>
<comment type="similarity">
    <text evidence="1">Belongs to the type-I restriction system S methylase family.</text>
</comment>
<keyword evidence="6" id="KW-1185">Reference proteome</keyword>
<dbReference type="EC" id="3.1.21.-" evidence="5"/>
<dbReference type="InterPro" id="IPR000055">
    <property type="entry name" value="Restrct_endonuc_typeI_TRD"/>
</dbReference>
<dbReference type="GeneID" id="93114012"/>
<dbReference type="Pfam" id="PF01420">
    <property type="entry name" value="Methylase_S"/>
    <property type="match status" value="2"/>
</dbReference>
<dbReference type="InterPro" id="IPR044946">
    <property type="entry name" value="Restrct_endonuc_typeI_TRD_sf"/>
</dbReference>
<dbReference type="RefSeq" id="WP_086257233.1">
    <property type="nucleotide sequence ID" value="NZ_CP144916.1"/>
</dbReference>